<comment type="caution">
    <text evidence="1">The sequence shown here is derived from an EMBL/GenBank/DDBJ whole genome shotgun (WGS) entry which is preliminary data.</text>
</comment>
<dbReference type="Proteomes" id="UP000702209">
    <property type="component" value="Unassembled WGS sequence"/>
</dbReference>
<reference evidence="1 2" key="1">
    <citation type="submission" date="2020-10" db="EMBL/GenBank/DDBJ databases">
        <title>Identification of Nocardia species via Next-generation sequencing and recognition of intraspecies genetic diversity.</title>
        <authorList>
            <person name="Li P."/>
            <person name="Li P."/>
            <person name="Lu B."/>
        </authorList>
    </citation>
    <scope>NUCLEOTIDE SEQUENCE [LARGE SCALE GENOMIC DNA]</scope>
    <source>
        <strain evidence="1 2">BJ06-0157</strain>
    </source>
</reference>
<evidence type="ECO:0000313" key="1">
    <source>
        <dbReference type="EMBL" id="MBF6302846.1"/>
    </source>
</evidence>
<evidence type="ECO:0008006" key="3">
    <source>
        <dbReference type="Google" id="ProtNLM"/>
    </source>
</evidence>
<dbReference type="EMBL" id="JADLQX010000064">
    <property type="protein sequence ID" value="MBF6302846.1"/>
    <property type="molecule type" value="Genomic_DNA"/>
</dbReference>
<evidence type="ECO:0000313" key="2">
    <source>
        <dbReference type="Proteomes" id="UP000702209"/>
    </source>
</evidence>
<sequence>MTSLWASYTVAAGWVIAADEPFVRPDRLPERTRGQQVSRFGDPIWNLDPLSSHNHSATWTLNWELFPERLRETGRRAGWALVNLATPEEVLEGSGSINRVKWISAASMVRVVRGWRRLAQWTLDHGMSSMADLTTDDLEDFAVDISRAVGRDRETVAEQLHSVSLLWGFAPHLPPSDHLVMPPWEASGTKDDYLPPREAANENSTVPIHPAVMSPLLVWAIRFVDDFSDDILAAWDERQALVARVRSHANPEATAGLRQLIADHTATGRPLPGCIYLGRRIVARTYLAGLSDASTSQVKVAVRRNGSSLPISTETPLETRVQGRLHEQPWLRHVNFHDTPILMRRLSAACMIVILYLSGMRPGEALELQVGCCPEPDDTDTAHRYAIHGNYFKHARDADDRAVVGGLPRETPWTVIPPVVRAIRVLVSTFTFFPARSFT</sequence>
<protein>
    <recommendedName>
        <fullName evidence="3">Integrase</fullName>
    </recommendedName>
</protein>
<dbReference type="RefSeq" id="WP_195134028.1">
    <property type="nucleotide sequence ID" value="NZ_JADLQX010000064.1"/>
</dbReference>
<name>A0ABS0D2H6_9NOCA</name>
<gene>
    <name evidence="1" type="ORF">IU459_35775</name>
</gene>
<keyword evidence="2" id="KW-1185">Reference proteome</keyword>
<proteinExistence type="predicted"/>
<organism evidence="1 2">
    <name type="scientific">Nocardia amamiensis</name>
    <dbReference type="NCBI Taxonomy" id="404578"/>
    <lineage>
        <taxon>Bacteria</taxon>
        <taxon>Bacillati</taxon>
        <taxon>Actinomycetota</taxon>
        <taxon>Actinomycetes</taxon>
        <taxon>Mycobacteriales</taxon>
        <taxon>Nocardiaceae</taxon>
        <taxon>Nocardia</taxon>
    </lineage>
</organism>
<accession>A0ABS0D2H6</accession>